<dbReference type="PROSITE" id="PS50404">
    <property type="entry name" value="GST_NTER"/>
    <property type="match status" value="1"/>
</dbReference>
<dbReference type="CDD" id="cd00299">
    <property type="entry name" value="GST_C_family"/>
    <property type="match status" value="1"/>
</dbReference>
<dbReference type="InterPro" id="IPR004045">
    <property type="entry name" value="Glutathione_S-Trfase_N"/>
</dbReference>
<organism evidence="3 4">
    <name type="scientific">Steroidobacter gossypii</name>
    <dbReference type="NCBI Taxonomy" id="2805490"/>
    <lineage>
        <taxon>Bacteria</taxon>
        <taxon>Pseudomonadati</taxon>
        <taxon>Pseudomonadota</taxon>
        <taxon>Gammaproteobacteria</taxon>
        <taxon>Steroidobacterales</taxon>
        <taxon>Steroidobacteraceae</taxon>
        <taxon>Steroidobacter</taxon>
    </lineage>
</organism>
<accession>A0ABS1WZN4</accession>
<dbReference type="PANTHER" id="PTHR44051:SF8">
    <property type="entry name" value="GLUTATHIONE S-TRANSFERASE GSTA"/>
    <property type="match status" value="1"/>
</dbReference>
<evidence type="ECO:0000313" key="4">
    <source>
        <dbReference type="Proteomes" id="UP000661077"/>
    </source>
</evidence>
<dbReference type="InterPro" id="IPR010987">
    <property type="entry name" value="Glutathione-S-Trfase_C-like"/>
</dbReference>
<dbReference type="RefSeq" id="WP_203168547.1">
    <property type="nucleotide sequence ID" value="NZ_JAEVLS010000003.1"/>
</dbReference>
<dbReference type="SUPFAM" id="SSF52833">
    <property type="entry name" value="Thioredoxin-like"/>
    <property type="match status" value="1"/>
</dbReference>
<dbReference type="Gene3D" id="1.20.1050.10">
    <property type="match status" value="1"/>
</dbReference>
<feature type="domain" description="GST N-terminal" evidence="1">
    <location>
        <begin position="1"/>
        <end position="83"/>
    </location>
</feature>
<keyword evidence="4" id="KW-1185">Reference proteome</keyword>
<dbReference type="SUPFAM" id="SSF47616">
    <property type="entry name" value="GST C-terminal domain-like"/>
    <property type="match status" value="1"/>
</dbReference>
<evidence type="ECO:0000313" key="3">
    <source>
        <dbReference type="EMBL" id="MBM0106444.1"/>
    </source>
</evidence>
<comment type="caution">
    <text evidence="3">The sequence shown here is derived from an EMBL/GenBank/DDBJ whole genome shotgun (WGS) entry which is preliminary data.</text>
</comment>
<protein>
    <submittedName>
        <fullName evidence="3">Glutathione S-transferase family protein</fullName>
    </submittedName>
</protein>
<dbReference type="Pfam" id="PF13417">
    <property type="entry name" value="GST_N_3"/>
    <property type="match status" value="1"/>
</dbReference>
<feature type="domain" description="GST C-terminal" evidence="2">
    <location>
        <begin position="89"/>
        <end position="212"/>
    </location>
</feature>
<dbReference type="InterPro" id="IPR036282">
    <property type="entry name" value="Glutathione-S-Trfase_C_sf"/>
</dbReference>
<sequence>MSLKLYSHPLASYCHKVLIALYENRTPFEPVHVDLGNAQSRAAFVAVWPTGKMPVLVDERLGRTVPESSVMIEYLEQHYPGPVPLLPHDRDAQLNVRLWDRLLDSYVMSPMQSIVAQQLRSETQRDALVTSSSRETLDMAYELVERQLADNVWAAGDAFTMADCAAAPALFYASIVHPFPASCRRLAEYHERLMARPSVARVLKEARPYFELFPLKKDIPARFLHD</sequence>
<dbReference type="Gene3D" id="3.40.30.10">
    <property type="entry name" value="Glutaredoxin"/>
    <property type="match status" value="1"/>
</dbReference>
<dbReference type="InterPro" id="IPR036249">
    <property type="entry name" value="Thioredoxin-like_sf"/>
</dbReference>
<dbReference type="SFLD" id="SFLDS00019">
    <property type="entry name" value="Glutathione_Transferase_(cytos"/>
    <property type="match status" value="1"/>
</dbReference>
<dbReference type="InterPro" id="IPR040079">
    <property type="entry name" value="Glutathione_S-Trfase"/>
</dbReference>
<evidence type="ECO:0000259" key="1">
    <source>
        <dbReference type="PROSITE" id="PS50404"/>
    </source>
</evidence>
<dbReference type="PANTHER" id="PTHR44051">
    <property type="entry name" value="GLUTATHIONE S-TRANSFERASE-RELATED"/>
    <property type="match status" value="1"/>
</dbReference>
<proteinExistence type="predicted"/>
<dbReference type="Pfam" id="PF13410">
    <property type="entry name" value="GST_C_2"/>
    <property type="match status" value="1"/>
</dbReference>
<dbReference type="EMBL" id="JAEVLS010000003">
    <property type="protein sequence ID" value="MBM0106444.1"/>
    <property type="molecule type" value="Genomic_DNA"/>
</dbReference>
<evidence type="ECO:0000259" key="2">
    <source>
        <dbReference type="PROSITE" id="PS50405"/>
    </source>
</evidence>
<reference evidence="3 4" key="1">
    <citation type="journal article" date="2021" name="Int. J. Syst. Evol. Microbiol.">
        <title>Steroidobacter gossypii sp. nov., isolated from soil of cotton cropping field.</title>
        <authorList>
            <person name="Huang R."/>
            <person name="Yang S."/>
            <person name="Zhen C."/>
            <person name="Liu W."/>
        </authorList>
    </citation>
    <scope>NUCLEOTIDE SEQUENCE [LARGE SCALE GENOMIC DNA]</scope>
    <source>
        <strain evidence="3 4">S1-65</strain>
    </source>
</reference>
<dbReference type="Proteomes" id="UP000661077">
    <property type="component" value="Unassembled WGS sequence"/>
</dbReference>
<dbReference type="CDD" id="cd00570">
    <property type="entry name" value="GST_N_family"/>
    <property type="match status" value="1"/>
</dbReference>
<dbReference type="SFLD" id="SFLDG00358">
    <property type="entry name" value="Main_(cytGST)"/>
    <property type="match status" value="1"/>
</dbReference>
<dbReference type="PROSITE" id="PS50405">
    <property type="entry name" value="GST_CTER"/>
    <property type="match status" value="1"/>
</dbReference>
<gene>
    <name evidence="3" type="ORF">JM946_17065</name>
</gene>
<name>A0ABS1WZN4_9GAMM</name>